<evidence type="ECO:0000256" key="4">
    <source>
        <dbReference type="ARBA" id="ARBA00023186"/>
    </source>
</evidence>
<evidence type="ECO:0000256" key="5">
    <source>
        <dbReference type="SAM" id="Phobius"/>
    </source>
</evidence>
<evidence type="ECO:0000313" key="9">
    <source>
        <dbReference type="Proteomes" id="UP000176355"/>
    </source>
</evidence>
<evidence type="ECO:0008006" key="10">
    <source>
        <dbReference type="Google" id="ProtNLM"/>
    </source>
</evidence>
<dbReference type="InterPro" id="IPR041546">
    <property type="entry name" value="ClpA/ClpB_AAA_lid"/>
</dbReference>
<comment type="caution">
    <text evidence="8">The sequence shown here is derived from an EMBL/GenBank/DDBJ whole genome shotgun (WGS) entry which is preliminary data.</text>
</comment>
<dbReference type="PRINTS" id="PR00300">
    <property type="entry name" value="CLPPROTEASEA"/>
</dbReference>
<dbReference type="EMBL" id="MHSL01000028">
    <property type="protein sequence ID" value="OHA43244.1"/>
    <property type="molecule type" value="Genomic_DNA"/>
</dbReference>
<dbReference type="PANTHER" id="PTHR11638:SF18">
    <property type="entry name" value="HEAT SHOCK PROTEIN 104"/>
    <property type="match status" value="1"/>
</dbReference>
<dbReference type="SMART" id="SM00382">
    <property type="entry name" value="AAA"/>
    <property type="match status" value="1"/>
</dbReference>
<feature type="domain" description="Clp ATPase C-terminal" evidence="7">
    <location>
        <begin position="732"/>
        <end position="817"/>
    </location>
</feature>
<dbReference type="SUPFAM" id="SSF52540">
    <property type="entry name" value="P-loop containing nucleoside triphosphate hydrolases"/>
    <property type="match status" value="2"/>
</dbReference>
<dbReference type="InterPro" id="IPR003959">
    <property type="entry name" value="ATPase_AAA_core"/>
</dbReference>
<dbReference type="Proteomes" id="UP000176355">
    <property type="component" value="Unassembled WGS sequence"/>
</dbReference>
<keyword evidence="5" id="KW-0472">Membrane</keyword>
<evidence type="ECO:0000256" key="1">
    <source>
        <dbReference type="ARBA" id="ARBA00022737"/>
    </source>
</evidence>
<dbReference type="Pfam" id="PF07724">
    <property type="entry name" value="AAA_2"/>
    <property type="match status" value="1"/>
</dbReference>
<dbReference type="Gene3D" id="3.40.50.300">
    <property type="entry name" value="P-loop containing nucleotide triphosphate hydrolases"/>
    <property type="match status" value="2"/>
</dbReference>
<dbReference type="STRING" id="1802333.A3G03_00795"/>
<dbReference type="SMART" id="SM01086">
    <property type="entry name" value="ClpB_D2-small"/>
    <property type="match status" value="1"/>
</dbReference>
<dbReference type="InterPro" id="IPR019489">
    <property type="entry name" value="Clp_ATPase_C"/>
</dbReference>
<accession>A0A1G2P4I1</accession>
<dbReference type="Pfam" id="PF17871">
    <property type="entry name" value="AAA_lid_9"/>
    <property type="match status" value="1"/>
</dbReference>
<dbReference type="CDD" id="cd19499">
    <property type="entry name" value="RecA-like_ClpB_Hsp104-like"/>
    <property type="match status" value="1"/>
</dbReference>
<dbReference type="InterPro" id="IPR003593">
    <property type="entry name" value="AAA+_ATPase"/>
</dbReference>
<dbReference type="InterPro" id="IPR050130">
    <property type="entry name" value="ClpA_ClpB"/>
</dbReference>
<dbReference type="GO" id="GO:0005737">
    <property type="term" value="C:cytoplasm"/>
    <property type="evidence" value="ECO:0007669"/>
    <property type="project" value="TreeGrafter"/>
</dbReference>
<name>A0A1G2P4I1_9BACT</name>
<evidence type="ECO:0000259" key="6">
    <source>
        <dbReference type="SMART" id="SM00382"/>
    </source>
</evidence>
<keyword evidence="3" id="KW-0067">ATP-binding</keyword>
<proteinExistence type="predicted"/>
<sequence length="818" mass="90331">MTYLEIKKLIRAYYPALLLEDLISHKTRERLLDILAPILFLLLLPLAAHITQLAILPFFPTFAGTFCLLTAVTIILFMLDAFHSSFYFKTLDAIILEQGIGSPREAGGKEPISFEAAQVLYHAPESDITLGFVVSPPGRKILARLGIDEKATKEFLKNRKIKLSAGMFNLQSLDSEYGITLADLAEVLLKQDKEFADFLFAKGIQEKDLLGAALWLVREARAARRRERWWSRDALGRVPGIGKDLAYGGAYTLEKYARDLIGTPAGGEFSKTYLHQEIEAVEIILSRAKEANALIVGEAGGGAMDIVYRLAKAINLGTALPTIDGKRMMLLDQNHLIAATADKATFETEMIKMLNEAAKAGNIILVIGDLPGFIESAVFLGSDLPGLMDAYLASPDLQVIAVASPGGFHKVIEPNNSLSRRFEKVLIKTGDRENIIGLLEDEAAKAESKFHLFFTYPAIEAIADGAARYFPDEATPDKAADLLAEIVPEAKIKNLQLIDKNEVLALIQAKTGIPTGEATPAERKKLVNLEAILQKRVVGQMEALKAVAATVRRARSGIQNANRPLGSFLFLGPTGVGKTETAKALAEAFFDDEKKILRLDMSEYKDLDAMDKLIGSFERGRTGVLSSLVRENPYGVLLLDEFEKADREVLDLFLQVLDEGFFSDMAGKRVNLRNLLIIATSNAGADLIWQFVKQGGNLQNHKEEIVNYLVERVILKPELLNRFDGVILFQPIVGDDLRQVARLMLEKLRLRLREQSLDLTINDALVDYLIHFGTDPKFGARPLNRAIQDKVEALIAEKLLKGEIRPGQTVSLTEGDLV</sequence>
<reference evidence="8 9" key="1">
    <citation type="journal article" date="2016" name="Nat. Commun.">
        <title>Thousands of microbial genomes shed light on interconnected biogeochemical processes in an aquifer system.</title>
        <authorList>
            <person name="Anantharaman K."/>
            <person name="Brown C.T."/>
            <person name="Hug L.A."/>
            <person name="Sharon I."/>
            <person name="Castelle C.J."/>
            <person name="Probst A.J."/>
            <person name="Thomas B.C."/>
            <person name="Singh A."/>
            <person name="Wilkins M.J."/>
            <person name="Karaoz U."/>
            <person name="Brodie E.L."/>
            <person name="Williams K.H."/>
            <person name="Hubbard S.S."/>
            <person name="Banfield J.F."/>
        </authorList>
    </citation>
    <scope>NUCLEOTIDE SEQUENCE [LARGE SCALE GENOMIC DNA]</scope>
</reference>
<dbReference type="GO" id="GO:0005524">
    <property type="term" value="F:ATP binding"/>
    <property type="evidence" value="ECO:0007669"/>
    <property type="project" value="UniProtKB-KW"/>
</dbReference>
<keyword evidence="1" id="KW-0677">Repeat</keyword>
<feature type="transmembrane region" description="Helical" evidence="5">
    <location>
        <begin position="34"/>
        <end position="55"/>
    </location>
</feature>
<feature type="domain" description="AAA+ ATPase" evidence="6">
    <location>
        <begin position="564"/>
        <end position="733"/>
    </location>
</feature>
<dbReference type="InterPro" id="IPR027417">
    <property type="entry name" value="P-loop_NTPase"/>
</dbReference>
<evidence type="ECO:0000256" key="3">
    <source>
        <dbReference type="ARBA" id="ARBA00022840"/>
    </source>
</evidence>
<keyword evidence="5" id="KW-1133">Transmembrane helix</keyword>
<dbReference type="AlphaFoldDB" id="A0A1G2P4I1"/>
<dbReference type="GO" id="GO:0034605">
    <property type="term" value="P:cellular response to heat"/>
    <property type="evidence" value="ECO:0007669"/>
    <property type="project" value="TreeGrafter"/>
</dbReference>
<dbReference type="Pfam" id="PF10431">
    <property type="entry name" value="ClpB_D2-small"/>
    <property type="match status" value="1"/>
</dbReference>
<gene>
    <name evidence="8" type="ORF">A3G03_00795</name>
</gene>
<dbReference type="PANTHER" id="PTHR11638">
    <property type="entry name" value="ATP-DEPENDENT CLP PROTEASE"/>
    <property type="match status" value="1"/>
</dbReference>
<evidence type="ECO:0000256" key="2">
    <source>
        <dbReference type="ARBA" id="ARBA00022741"/>
    </source>
</evidence>
<evidence type="ECO:0000259" key="7">
    <source>
        <dbReference type="SMART" id="SM01086"/>
    </source>
</evidence>
<protein>
    <recommendedName>
        <fullName evidence="10">Clp R domain-containing protein</fullName>
    </recommendedName>
</protein>
<keyword evidence="2" id="KW-0547">Nucleotide-binding</keyword>
<dbReference type="InterPro" id="IPR001270">
    <property type="entry name" value="ClpA/B"/>
</dbReference>
<evidence type="ECO:0000313" key="8">
    <source>
        <dbReference type="EMBL" id="OHA43244.1"/>
    </source>
</evidence>
<feature type="transmembrane region" description="Helical" evidence="5">
    <location>
        <begin position="61"/>
        <end position="79"/>
    </location>
</feature>
<keyword evidence="4" id="KW-0143">Chaperone</keyword>
<dbReference type="GO" id="GO:0016887">
    <property type="term" value="F:ATP hydrolysis activity"/>
    <property type="evidence" value="ECO:0007669"/>
    <property type="project" value="InterPro"/>
</dbReference>
<organism evidence="8 9">
    <name type="scientific">Candidatus Taylorbacteria bacterium RIFCSPLOWO2_12_FULL_44_15c</name>
    <dbReference type="NCBI Taxonomy" id="1802333"/>
    <lineage>
        <taxon>Bacteria</taxon>
        <taxon>Candidatus Tayloriibacteriota</taxon>
    </lineage>
</organism>
<keyword evidence="5" id="KW-0812">Transmembrane</keyword>
<dbReference type="Gene3D" id="1.10.8.60">
    <property type="match status" value="2"/>
</dbReference>